<dbReference type="Pfam" id="PF13466">
    <property type="entry name" value="STAS_2"/>
    <property type="match status" value="1"/>
</dbReference>
<dbReference type="eggNOG" id="COG3113">
    <property type="taxonomic scope" value="Bacteria"/>
</dbReference>
<feature type="domain" description="STAS" evidence="1">
    <location>
        <begin position="14"/>
        <end position="108"/>
    </location>
</feature>
<dbReference type="PANTHER" id="PTHR35849">
    <property type="entry name" value="BLR2341 PROTEIN"/>
    <property type="match status" value="1"/>
</dbReference>
<dbReference type="OrthoDB" id="3296574at2"/>
<proteinExistence type="predicted"/>
<name>G2E309_9GAMM</name>
<keyword evidence="3" id="KW-1185">Reference proteome</keyword>
<dbReference type="PROSITE" id="PS50801">
    <property type="entry name" value="STAS"/>
    <property type="match status" value="1"/>
</dbReference>
<dbReference type="STRING" id="765913.ThidrDRAFT_2672"/>
<comment type="caution">
    <text evidence="2">The sequence shown here is derived from an EMBL/GenBank/DDBJ whole genome shotgun (WGS) entry which is preliminary data.</text>
</comment>
<dbReference type="InterPro" id="IPR058548">
    <property type="entry name" value="MlaB-like_STAS"/>
</dbReference>
<dbReference type="EMBL" id="AFWT01000018">
    <property type="protein sequence ID" value="EGV30471.1"/>
    <property type="molecule type" value="Genomic_DNA"/>
</dbReference>
<evidence type="ECO:0000313" key="2">
    <source>
        <dbReference type="EMBL" id="EGV30471.1"/>
    </source>
</evidence>
<dbReference type="InterPro" id="IPR036513">
    <property type="entry name" value="STAS_dom_sf"/>
</dbReference>
<evidence type="ECO:0000259" key="1">
    <source>
        <dbReference type="PROSITE" id="PS50801"/>
    </source>
</evidence>
<protein>
    <submittedName>
        <fullName evidence="2">Sulfate transporter/antisigma-factor antagonist STAS</fullName>
    </submittedName>
</protein>
<accession>G2E309</accession>
<dbReference type="AlphaFoldDB" id="G2E309"/>
<dbReference type="InterPro" id="IPR052746">
    <property type="entry name" value="MlaB_ABC_Transporter"/>
</dbReference>
<dbReference type="RefSeq" id="WP_007041385.1">
    <property type="nucleotide sequence ID" value="NZ_AFWT01000018.1"/>
</dbReference>
<reference evidence="2 3" key="1">
    <citation type="submission" date="2011-06" db="EMBL/GenBank/DDBJ databases">
        <title>The draft genome of Thiorhodococcus drewsii AZ1.</title>
        <authorList>
            <consortium name="US DOE Joint Genome Institute (JGI-PGF)"/>
            <person name="Lucas S."/>
            <person name="Han J."/>
            <person name="Lapidus A."/>
            <person name="Cheng J.-F."/>
            <person name="Goodwin L."/>
            <person name="Pitluck S."/>
            <person name="Peters L."/>
            <person name="Land M.L."/>
            <person name="Hauser L."/>
            <person name="Vogl K."/>
            <person name="Liu Z."/>
            <person name="Imhoff J."/>
            <person name="Thiel V."/>
            <person name="Frigaard N.-U."/>
            <person name="Bryant D.A."/>
            <person name="Woyke T.J."/>
        </authorList>
    </citation>
    <scope>NUCLEOTIDE SEQUENCE [LARGE SCALE GENOMIC DNA]</scope>
    <source>
        <strain evidence="2 3">AZ1</strain>
    </source>
</reference>
<gene>
    <name evidence="2" type="ORF">ThidrDRAFT_2672</name>
</gene>
<dbReference type="Gene3D" id="3.30.750.24">
    <property type="entry name" value="STAS domain"/>
    <property type="match status" value="1"/>
</dbReference>
<evidence type="ECO:0000313" key="3">
    <source>
        <dbReference type="Proteomes" id="UP000004200"/>
    </source>
</evidence>
<dbReference type="CDD" id="cd07043">
    <property type="entry name" value="STAS_anti-anti-sigma_factors"/>
    <property type="match status" value="1"/>
</dbReference>
<dbReference type="Proteomes" id="UP000004200">
    <property type="component" value="Unassembled WGS sequence"/>
</dbReference>
<sequence>MNPPQEPLEDAPGFVFKGELTIYTAAESYARLQDFMVAHHRCALDLSAVSEIDCAGLQCLLRSVQLAEREGKRLMLAARSQVVDEAIALLHLGSAFGIDASHSEQDAS</sequence>
<dbReference type="InterPro" id="IPR002645">
    <property type="entry name" value="STAS_dom"/>
</dbReference>
<organism evidence="2 3">
    <name type="scientific">Thiorhodococcus drewsii AZ1</name>
    <dbReference type="NCBI Taxonomy" id="765913"/>
    <lineage>
        <taxon>Bacteria</taxon>
        <taxon>Pseudomonadati</taxon>
        <taxon>Pseudomonadota</taxon>
        <taxon>Gammaproteobacteria</taxon>
        <taxon>Chromatiales</taxon>
        <taxon>Chromatiaceae</taxon>
        <taxon>Thiorhodococcus</taxon>
    </lineage>
</organism>
<dbReference type="PANTHER" id="PTHR35849:SF2">
    <property type="entry name" value="BLR2341 PROTEIN"/>
    <property type="match status" value="1"/>
</dbReference>
<dbReference type="SUPFAM" id="SSF52091">
    <property type="entry name" value="SpoIIaa-like"/>
    <property type="match status" value="1"/>
</dbReference>